<gene>
    <name evidence="9" type="ORF">FL583_01585</name>
</gene>
<dbReference type="OrthoDB" id="9803319at2"/>
<dbReference type="InterPro" id="IPR001080">
    <property type="entry name" value="3Fe4S_ferredoxin"/>
</dbReference>
<dbReference type="GO" id="GO:0005506">
    <property type="term" value="F:iron ion binding"/>
    <property type="evidence" value="ECO:0007669"/>
    <property type="project" value="UniProtKB-UniRule"/>
</dbReference>
<keyword evidence="4 8" id="KW-0249">Electron transport</keyword>
<evidence type="ECO:0000256" key="4">
    <source>
        <dbReference type="ARBA" id="ARBA00022982"/>
    </source>
</evidence>
<dbReference type="Pfam" id="PF13459">
    <property type="entry name" value="Fer4_15"/>
    <property type="match status" value="1"/>
</dbReference>
<dbReference type="Proteomes" id="UP000317982">
    <property type="component" value="Unassembled WGS sequence"/>
</dbReference>
<keyword evidence="5 8" id="KW-0408">Iron</keyword>
<dbReference type="GO" id="GO:0051538">
    <property type="term" value="F:3 iron, 4 sulfur cluster binding"/>
    <property type="evidence" value="ECO:0007669"/>
    <property type="project" value="UniProtKB-KW"/>
</dbReference>
<evidence type="ECO:0000256" key="2">
    <source>
        <dbReference type="ARBA" id="ARBA00022448"/>
    </source>
</evidence>
<dbReference type="SUPFAM" id="SSF54862">
    <property type="entry name" value="4Fe-4S ferredoxins"/>
    <property type="match status" value="1"/>
</dbReference>
<dbReference type="InParanoid" id="A0A545B070"/>
<proteinExistence type="predicted"/>
<evidence type="ECO:0000256" key="8">
    <source>
        <dbReference type="RuleBase" id="RU368020"/>
    </source>
</evidence>
<comment type="cofactor">
    <cofactor evidence="1">
        <name>[3Fe-4S] cluster</name>
        <dbReference type="ChEBI" id="CHEBI:21137"/>
    </cofactor>
</comment>
<dbReference type="InterPro" id="IPR051269">
    <property type="entry name" value="Fe-S_cluster_ET"/>
</dbReference>
<evidence type="ECO:0000256" key="3">
    <source>
        <dbReference type="ARBA" id="ARBA00022723"/>
    </source>
</evidence>
<keyword evidence="10" id="KW-1185">Reference proteome</keyword>
<evidence type="ECO:0000313" key="9">
    <source>
        <dbReference type="EMBL" id="TQS46983.1"/>
    </source>
</evidence>
<dbReference type="PANTHER" id="PTHR36923:SF3">
    <property type="entry name" value="FERREDOXIN"/>
    <property type="match status" value="1"/>
</dbReference>
<evidence type="ECO:0000256" key="5">
    <source>
        <dbReference type="ARBA" id="ARBA00023004"/>
    </source>
</evidence>
<keyword evidence="6 8" id="KW-0411">Iron-sulfur</keyword>
<dbReference type="GO" id="GO:0009055">
    <property type="term" value="F:electron transfer activity"/>
    <property type="evidence" value="ECO:0007669"/>
    <property type="project" value="UniProtKB-UniRule"/>
</dbReference>
<evidence type="ECO:0000256" key="7">
    <source>
        <dbReference type="ARBA" id="ARBA00023291"/>
    </source>
</evidence>
<organism evidence="9 10">
    <name type="scientific">Cryptosporangium phraense</name>
    <dbReference type="NCBI Taxonomy" id="2593070"/>
    <lineage>
        <taxon>Bacteria</taxon>
        <taxon>Bacillati</taxon>
        <taxon>Actinomycetota</taxon>
        <taxon>Actinomycetes</taxon>
        <taxon>Cryptosporangiales</taxon>
        <taxon>Cryptosporangiaceae</taxon>
        <taxon>Cryptosporangium</taxon>
    </lineage>
</organism>
<evidence type="ECO:0000256" key="1">
    <source>
        <dbReference type="ARBA" id="ARBA00001927"/>
    </source>
</evidence>
<dbReference type="AlphaFoldDB" id="A0A545B070"/>
<evidence type="ECO:0000256" key="6">
    <source>
        <dbReference type="ARBA" id="ARBA00023014"/>
    </source>
</evidence>
<reference evidence="9 10" key="1">
    <citation type="submission" date="2019-07" db="EMBL/GenBank/DDBJ databases">
        <title>Cryptosporangium phraense sp. nov., isolated from plant litter.</title>
        <authorList>
            <person name="Suriyachadkun C."/>
        </authorList>
    </citation>
    <scope>NUCLEOTIDE SEQUENCE [LARGE SCALE GENOMIC DNA]</scope>
    <source>
        <strain evidence="9 10">A-T 5661</strain>
    </source>
</reference>
<accession>A0A545B070</accession>
<name>A0A545B070_9ACTN</name>
<dbReference type="PANTHER" id="PTHR36923">
    <property type="entry name" value="FERREDOXIN"/>
    <property type="match status" value="1"/>
</dbReference>
<evidence type="ECO:0000313" key="10">
    <source>
        <dbReference type="Proteomes" id="UP000317982"/>
    </source>
</evidence>
<sequence>MKVRVDPDICQGHTLCAMTAPDLFELSDIDGHAHAVSEDVPVDQETLAKEAARTCPEQAIILF</sequence>
<comment type="caution">
    <text evidence="9">The sequence shown here is derived from an EMBL/GenBank/DDBJ whole genome shotgun (WGS) entry which is preliminary data.</text>
</comment>
<keyword evidence="7" id="KW-0003">3Fe-4S</keyword>
<dbReference type="EMBL" id="VIRS01000001">
    <property type="protein sequence ID" value="TQS46983.1"/>
    <property type="molecule type" value="Genomic_DNA"/>
</dbReference>
<dbReference type="Gene3D" id="3.30.70.20">
    <property type="match status" value="1"/>
</dbReference>
<dbReference type="RefSeq" id="WP_142702601.1">
    <property type="nucleotide sequence ID" value="NZ_VIRS01000001.1"/>
</dbReference>
<dbReference type="PRINTS" id="PR00352">
    <property type="entry name" value="3FE4SFRDOXIN"/>
</dbReference>
<keyword evidence="2 8" id="KW-0813">Transport</keyword>
<keyword evidence="3 8" id="KW-0479">Metal-binding</keyword>
<comment type="function">
    <text evidence="8">Ferredoxins are iron-sulfur proteins that transfer electrons in a wide variety of metabolic reactions.</text>
</comment>
<protein>
    <recommendedName>
        <fullName evidence="8">Ferredoxin</fullName>
    </recommendedName>
</protein>